<gene>
    <name evidence="1" type="ORF">CMV24_02140</name>
</gene>
<proteinExistence type="predicted"/>
<evidence type="ECO:0000313" key="2">
    <source>
        <dbReference type="Proteomes" id="UP000218102"/>
    </source>
</evidence>
<reference evidence="1 2" key="1">
    <citation type="submission" date="2017-09" db="EMBL/GenBank/DDBJ databases">
        <authorList>
            <person name="Ehlers B."/>
            <person name="Leendertz F.H."/>
        </authorList>
    </citation>
    <scope>NUCLEOTIDE SEQUENCE [LARGE SCALE GENOMIC DNA]</scope>
    <source>
        <strain evidence="1 2">DJ-1</strain>
    </source>
</reference>
<organism evidence="1 2">
    <name type="scientific">Pseudomonas plecoglossicida</name>
    <dbReference type="NCBI Taxonomy" id="70775"/>
    <lineage>
        <taxon>Bacteria</taxon>
        <taxon>Pseudomonadati</taxon>
        <taxon>Pseudomonadota</taxon>
        <taxon>Gammaproteobacteria</taxon>
        <taxon>Pseudomonadales</taxon>
        <taxon>Pseudomonadaceae</taxon>
        <taxon>Pseudomonas</taxon>
    </lineage>
</organism>
<comment type="caution">
    <text evidence="1">The sequence shown here is derived from an EMBL/GenBank/DDBJ whole genome shotgun (WGS) entry which is preliminary data.</text>
</comment>
<evidence type="ECO:0000313" key="1">
    <source>
        <dbReference type="EMBL" id="PBJ97540.1"/>
    </source>
</evidence>
<protein>
    <submittedName>
        <fullName evidence="1">Uncharacterized protein</fullName>
    </submittedName>
</protein>
<dbReference type="AlphaFoldDB" id="A0A2A3MBT7"/>
<sequence length="124" mass="13562">MSVALSVITSAATAGAVFGKLQSDLATAASKNEEMQKTLDVVNSYNREWKDAYAKLQTSYNASELRVKALENDRCEPIRLKVDSISASIETAQIIGADARQALLQGLSREYQQSLRACYSTKLL</sequence>
<dbReference type="EMBL" id="NTME01000001">
    <property type="protein sequence ID" value="PBJ97540.1"/>
    <property type="molecule type" value="Genomic_DNA"/>
</dbReference>
<accession>A0A2A3MBT7</accession>
<name>A0A2A3MBT7_PSEDL</name>
<dbReference type="Proteomes" id="UP000218102">
    <property type="component" value="Unassembled WGS sequence"/>
</dbReference>